<dbReference type="Gramene" id="KOM43128">
    <property type="protein sequence ID" value="KOM43128"/>
    <property type="gene ID" value="LR48_Vigan05g073200"/>
</dbReference>
<name>A0A0L9UK44_PHAAN</name>
<reference evidence="2" key="1">
    <citation type="journal article" date="2015" name="Proc. Natl. Acad. Sci. U.S.A.">
        <title>Genome sequencing of adzuki bean (Vigna angularis) provides insight into high starch and low fat accumulation and domestication.</title>
        <authorList>
            <person name="Yang K."/>
            <person name="Tian Z."/>
            <person name="Chen C."/>
            <person name="Luo L."/>
            <person name="Zhao B."/>
            <person name="Wang Z."/>
            <person name="Yu L."/>
            <person name="Li Y."/>
            <person name="Sun Y."/>
            <person name="Li W."/>
            <person name="Chen Y."/>
            <person name="Li Y."/>
            <person name="Zhang Y."/>
            <person name="Ai D."/>
            <person name="Zhao J."/>
            <person name="Shang C."/>
            <person name="Ma Y."/>
            <person name="Wu B."/>
            <person name="Wang M."/>
            <person name="Gao L."/>
            <person name="Sun D."/>
            <person name="Zhang P."/>
            <person name="Guo F."/>
            <person name="Wang W."/>
            <person name="Li Y."/>
            <person name="Wang J."/>
            <person name="Varshney R.K."/>
            <person name="Wang J."/>
            <person name="Ling H.Q."/>
            <person name="Wan P."/>
        </authorList>
    </citation>
    <scope>NUCLEOTIDE SEQUENCE</scope>
    <source>
        <strain evidence="2">cv. Jingnong 6</strain>
    </source>
</reference>
<gene>
    <name evidence="1" type="ORF">LR48_Vigan05g073200</name>
</gene>
<organism evidence="1 2">
    <name type="scientific">Phaseolus angularis</name>
    <name type="common">Azuki bean</name>
    <name type="synonym">Vigna angularis</name>
    <dbReference type="NCBI Taxonomy" id="3914"/>
    <lineage>
        <taxon>Eukaryota</taxon>
        <taxon>Viridiplantae</taxon>
        <taxon>Streptophyta</taxon>
        <taxon>Embryophyta</taxon>
        <taxon>Tracheophyta</taxon>
        <taxon>Spermatophyta</taxon>
        <taxon>Magnoliopsida</taxon>
        <taxon>eudicotyledons</taxon>
        <taxon>Gunneridae</taxon>
        <taxon>Pentapetalae</taxon>
        <taxon>rosids</taxon>
        <taxon>fabids</taxon>
        <taxon>Fabales</taxon>
        <taxon>Fabaceae</taxon>
        <taxon>Papilionoideae</taxon>
        <taxon>50 kb inversion clade</taxon>
        <taxon>NPAAA clade</taxon>
        <taxon>indigoferoid/millettioid clade</taxon>
        <taxon>Phaseoleae</taxon>
        <taxon>Vigna</taxon>
    </lineage>
</organism>
<dbReference type="AlphaFoldDB" id="A0A0L9UK44"/>
<protein>
    <submittedName>
        <fullName evidence="1">Uncharacterized protein</fullName>
    </submittedName>
</protein>
<evidence type="ECO:0000313" key="1">
    <source>
        <dbReference type="EMBL" id="KOM43128.1"/>
    </source>
</evidence>
<accession>A0A0L9UK44</accession>
<sequence length="53" mass="6366">MELWDDIEKYEGNTMPSYTIEELQQVREKHVCDWILDVDNVRRAEVLQDLSIV</sequence>
<proteinExistence type="predicted"/>
<evidence type="ECO:0000313" key="2">
    <source>
        <dbReference type="Proteomes" id="UP000053144"/>
    </source>
</evidence>
<dbReference type="Proteomes" id="UP000053144">
    <property type="component" value="Chromosome 5"/>
</dbReference>
<dbReference type="EMBL" id="CM003375">
    <property type="protein sequence ID" value="KOM43128.1"/>
    <property type="molecule type" value="Genomic_DNA"/>
</dbReference>